<dbReference type="Pfam" id="PF13692">
    <property type="entry name" value="Glyco_trans_1_4"/>
    <property type="match status" value="1"/>
</dbReference>
<feature type="domain" description="Glycosyltransferase subfamily 4-like N-terminal" evidence="2">
    <location>
        <begin position="120"/>
        <end position="224"/>
    </location>
</feature>
<dbReference type="RefSeq" id="WP_140849906.1">
    <property type="nucleotide sequence ID" value="NZ_RCZC01000002.1"/>
</dbReference>
<keyword evidence="4" id="KW-1185">Reference proteome</keyword>
<dbReference type="PANTHER" id="PTHR46401">
    <property type="entry name" value="GLYCOSYLTRANSFERASE WBBK-RELATED"/>
    <property type="match status" value="1"/>
</dbReference>
<reference evidence="3 4" key="1">
    <citation type="journal article" date="2019" name="Environ. Microbiol.">
        <title>Species interactions and distinct microbial communities in high Arctic permafrost affected cryosols are associated with the CH4 and CO2 gas fluxes.</title>
        <authorList>
            <person name="Altshuler I."/>
            <person name="Hamel J."/>
            <person name="Turney S."/>
            <person name="Magnuson E."/>
            <person name="Levesque R."/>
            <person name="Greer C."/>
            <person name="Whyte L.G."/>
        </authorList>
    </citation>
    <scope>NUCLEOTIDE SEQUENCE [LARGE SCALE GENOMIC DNA]</scope>
    <source>
        <strain evidence="3 4">E6.1</strain>
    </source>
</reference>
<evidence type="ECO:0000313" key="4">
    <source>
        <dbReference type="Proteomes" id="UP000319931"/>
    </source>
</evidence>
<dbReference type="SUPFAM" id="SSF53756">
    <property type="entry name" value="UDP-Glycosyltransferase/glycogen phosphorylase"/>
    <property type="match status" value="1"/>
</dbReference>
<dbReference type="Proteomes" id="UP000319931">
    <property type="component" value="Unassembled WGS sequence"/>
</dbReference>
<dbReference type="GO" id="GO:0016757">
    <property type="term" value="F:glycosyltransferase activity"/>
    <property type="evidence" value="ECO:0007669"/>
    <property type="project" value="TreeGrafter"/>
</dbReference>
<organism evidence="3 4">
    <name type="scientific">Sphingomonas glacialis</name>
    <dbReference type="NCBI Taxonomy" id="658225"/>
    <lineage>
        <taxon>Bacteria</taxon>
        <taxon>Pseudomonadati</taxon>
        <taxon>Pseudomonadota</taxon>
        <taxon>Alphaproteobacteria</taxon>
        <taxon>Sphingomonadales</taxon>
        <taxon>Sphingomonadaceae</taxon>
        <taxon>Sphingomonas</taxon>
    </lineage>
</organism>
<gene>
    <name evidence="3" type="ORF">EAH76_09010</name>
</gene>
<dbReference type="AlphaFoldDB" id="A0A502FZ25"/>
<proteinExistence type="predicted"/>
<name>A0A502FZ25_9SPHN</name>
<keyword evidence="1 3" id="KW-0808">Transferase</keyword>
<dbReference type="InterPro" id="IPR028098">
    <property type="entry name" value="Glyco_trans_4-like_N"/>
</dbReference>
<sequence>MPFRAGSGRLRCNAACPALPLQGSIGRAGRRCIALKNARLTRDPRLSIESPASKAQAMIAGKQVRCAVVVGNGDFSAYLAGTAGRDEPRIEFIEIARATGGDCLSYTSGAAKHGGWFCRLFAKRPNLGSAVHAACVAHRYDAIYVTGEDVGMPLALLLRLRGWRGRLVCLAHYITPRRARIFKRIGAGAFHRVITVSQAQAASLVTLAGFPATRVRALHNWVDDRFFDPALVDKIPDVGFVACGAENRDYAGLRRAFAETPQHVMRIFGHGFFGTGVAGAERHKDGPSNVVAMPRVSFAELRNYYGSAEAVVVPLNGVTYAAGVTGAVEAMACGRPVIATETTGIAEYLGQIDPRLRVPPGDAHRMAEAVQLLADTDLETRAAWGQRNRDWVVQHCSLDRYVAIIRGEMIDRDDVD</sequence>
<dbReference type="EMBL" id="RCZC01000002">
    <property type="protein sequence ID" value="TPG54754.1"/>
    <property type="molecule type" value="Genomic_DNA"/>
</dbReference>
<evidence type="ECO:0000313" key="3">
    <source>
        <dbReference type="EMBL" id="TPG54754.1"/>
    </source>
</evidence>
<dbReference type="Gene3D" id="3.40.50.2000">
    <property type="entry name" value="Glycogen Phosphorylase B"/>
    <property type="match status" value="2"/>
</dbReference>
<accession>A0A502FZ25</accession>
<comment type="caution">
    <text evidence="3">The sequence shown here is derived from an EMBL/GenBank/DDBJ whole genome shotgun (WGS) entry which is preliminary data.</text>
</comment>
<evidence type="ECO:0000256" key="1">
    <source>
        <dbReference type="ARBA" id="ARBA00022679"/>
    </source>
</evidence>
<dbReference type="Pfam" id="PF13439">
    <property type="entry name" value="Glyco_transf_4"/>
    <property type="match status" value="1"/>
</dbReference>
<dbReference type="PANTHER" id="PTHR46401:SF2">
    <property type="entry name" value="GLYCOSYLTRANSFERASE WBBK-RELATED"/>
    <property type="match status" value="1"/>
</dbReference>
<protein>
    <submittedName>
        <fullName evidence="3">Glycosyltransferase</fullName>
    </submittedName>
</protein>
<dbReference type="OrthoDB" id="9783380at2"/>
<dbReference type="GO" id="GO:0009103">
    <property type="term" value="P:lipopolysaccharide biosynthetic process"/>
    <property type="evidence" value="ECO:0007669"/>
    <property type="project" value="TreeGrafter"/>
</dbReference>
<evidence type="ECO:0000259" key="2">
    <source>
        <dbReference type="Pfam" id="PF13439"/>
    </source>
</evidence>
<dbReference type="CDD" id="cd03801">
    <property type="entry name" value="GT4_PimA-like"/>
    <property type="match status" value="1"/>
</dbReference>